<dbReference type="STRING" id="1080227.A8L45_04130"/>
<comment type="caution">
    <text evidence="1">The sequence shown here is derived from an EMBL/GenBank/DDBJ whole genome shotgun (WGS) entry which is preliminary data.</text>
</comment>
<evidence type="ECO:0000313" key="2">
    <source>
        <dbReference type="Proteomes" id="UP000094936"/>
    </source>
</evidence>
<evidence type="ECO:0008006" key="3">
    <source>
        <dbReference type="Google" id="ProtNLM"/>
    </source>
</evidence>
<name>A0A1C3EQ31_9GAMM</name>
<sequence length="101" mass="11981">MERERERIYKNLFSLLTFDCFDTSGISGGKFIDGLTLSDKDEHKRLVAGKIYSIRNQLVHQEDYEEQEKVKITHSCWPPLTLFLYKAVEYLFSEYELHLSQ</sequence>
<protein>
    <recommendedName>
        <fullName evidence="3">Apea-like HEPN domain-containing protein</fullName>
    </recommendedName>
</protein>
<evidence type="ECO:0000313" key="1">
    <source>
        <dbReference type="EMBL" id="ODA35360.1"/>
    </source>
</evidence>
<gene>
    <name evidence="1" type="ORF">A8L45_04130</name>
</gene>
<dbReference type="Proteomes" id="UP000094936">
    <property type="component" value="Unassembled WGS sequence"/>
</dbReference>
<proteinExistence type="predicted"/>
<dbReference type="AlphaFoldDB" id="A0A1C3EQ31"/>
<keyword evidence="2" id="KW-1185">Reference proteome</keyword>
<dbReference type="EMBL" id="LYBM01000004">
    <property type="protein sequence ID" value="ODA35360.1"/>
    <property type="molecule type" value="Genomic_DNA"/>
</dbReference>
<accession>A0A1C3EQ31</accession>
<reference evidence="1 2" key="1">
    <citation type="submission" date="2016-05" db="EMBL/GenBank/DDBJ databases">
        <title>Genomic Taxonomy of the Vibrionaceae.</title>
        <authorList>
            <person name="Gomez-Gil B."/>
            <person name="Enciso-Ibarra J."/>
        </authorList>
    </citation>
    <scope>NUCLEOTIDE SEQUENCE [LARGE SCALE GENOMIC DNA]</scope>
    <source>
        <strain evidence="1 2">CAIM 1920</strain>
    </source>
</reference>
<organism evidence="1 2">
    <name type="scientific">Veronia pacifica</name>
    <dbReference type="NCBI Taxonomy" id="1080227"/>
    <lineage>
        <taxon>Bacteria</taxon>
        <taxon>Pseudomonadati</taxon>
        <taxon>Pseudomonadota</taxon>
        <taxon>Gammaproteobacteria</taxon>
        <taxon>Vibrionales</taxon>
        <taxon>Vibrionaceae</taxon>
        <taxon>Veronia</taxon>
    </lineage>
</organism>
<dbReference type="RefSeq" id="WP_068899529.1">
    <property type="nucleotide sequence ID" value="NZ_LYBM01000004.1"/>
</dbReference>